<reference evidence="1 2" key="1">
    <citation type="submission" date="2024-11" db="EMBL/GenBank/DDBJ databases">
        <authorList>
            <person name="Heng Y.C."/>
            <person name="Lim A.C.H."/>
            <person name="Lee J.K.Y."/>
            <person name="Kittelmann S."/>
        </authorList>
    </citation>
    <scope>NUCLEOTIDE SEQUENCE [LARGE SCALE GENOMIC DNA]</scope>
    <source>
        <strain evidence="1 2">WILCCON 0114</strain>
    </source>
</reference>
<evidence type="ECO:0000313" key="2">
    <source>
        <dbReference type="Proteomes" id="UP001623592"/>
    </source>
</evidence>
<sequence>MMKKIIEEKMRKEKALIKKIDLYINPERKEVNYMNYKVEIKNIEEVLVAAIRFKGKYSDVSKYFGRLYGAVKGNPDNYITHIIVPIV</sequence>
<protein>
    <submittedName>
        <fullName evidence="1">Uncharacterized protein</fullName>
    </submittedName>
</protein>
<organism evidence="1 2">
    <name type="scientific">Clostridium neuense</name>
    <dbReference type="NCBI Taxonomy" id="1728934"/>
    <lineage>
        <taxon>Bacteria</taxon>
        <taxon>Bacillati</taxon>
        <taxon>Bacillota</taxon>
        <taxon>Clostridia</taxon>
        <taxon>Eubacteriales</taxon>
        <taxon>Clostridiaceae</taxon>
        <taxon>Clostridium</taxon>
    </lineage>
</organism>
<gene>
    <name evidence="1" type="ORF">ACJDT4_18110</name>
</gene>
<keyword evidence="2" id="KW-1185">Reference proteome</keyword>
<evidence type="ECO:0000313" key="1">
    <source>
        <dbReference type="EMBL" id="MFL0252332.1"/>
    </source>
</evidence>
<accession>A0ABW8TJ38</accession>
<proteinExistence type="predicted"/>
<name>A0ABW8TJ38_9CLOT</name>
<comment type="caution">
    <text evidence="1">The sequence shown here is derived from an EMBL/GenBank/DDBJ whole genome shotgun (WGS) entry which is preliminary data.</text>
</comment>
<dbReference type="Proteomes" id="UP001623592">
    <property type="component" value="Unassembled WGS sequence"/>
</dbReference>
<dbReference type="EMBL" id="JBJIAA010000016">
    <property type="protein sequence ID" value="MFL0252332.1"/>
    <property type="molecule type" value="Genomic_DNA"/>
</dbReference>